<dbReference type="Proteomes" id="UP000015350">
    <property type="component" value="Unassembled WGS sequence"/>
</dbReference>
<dbReference type="Pfam" id="PF01943">
    <property type="entry name" value="Polysacc_synt"/>
    <property type="match status" value="1"/>
</dbReference>
<dbReference type="GO" id="GO:0005886">
    <property type="term" value="C:plasma membrane"/>
    <property type="evidence" value="ECO:0007669"/>
    <property type="project" value="UniProtKB-SubCell"/>
</dbReference>
<dbReference type="eggNOG" id="COG2244">
    <property type="taxonomic scope" value="Bacteria"/>
</dbReference>
<feature type="transmembrane region" description="Helical" evidence="6">
    <location>
        <begin position="142"/>
        <end position="164"/>
    </location>
</feature>
<sequence>MKSDKFAMSVSTFTRIGTGLVIFVLLARYLGPGPFGVFAAAMVYATLLGLVADYGLGTYALCEAGAHQGRGATIVMQALMVKLITTGLVTLGGLVALAVVAPVHDTVIVIVAVYIGLMATSFADLCFVTVRAVGRYDVEARTVVATSIVSVAAIAWVTVASDSIAAAALCFMVTRLFYLATSWIVLRPFLAIAAVWPVRRADLLRIMRQASPYAIDGLLVNLSNQIDVVMVSLLLSHVEIGLYQAGAKLLQGVAPVSAILAMVYLPKLAEAHQSGDLGRRNQLAAKLNLEFVGLATIGFFGFMVFGPLWTIHVYGPEFSPLIPLWPGLSCFILFRFTASAYGIELTALGEMRYRIGTYILVIGAVVIGSLIALPRYGVAAAPWILAGSGLILLLVYGFISARYMGSRRIVAYSLAWSLLLLASALLFAAERG</sequence>
<feature type="transmembrane region" description="Helical" evidence="6">
    <location>
        <begin position="176"/>
        <end position="198"/>
    </location>
</feature>
<dbReference type="STRING" id="1316936.K678_09873"/>
<dbReference type="AlphaFoldDB" id="S9TT26"/>
<feature type="transmembrane region" description="Helical" evidence="6">
    <location>
        <begin position="355"/>
        <end position="374"/>
    </location>
</feature>
<evidence type="ECO:0000256" key="2">
    <source>
        <dbReference type="ARBA" id="ARBA00022475"/>
    </source>
</evidence>
<feature type="transmembrane region" description="Helical" evidence="6">
    <location>
        <begin position="380"/>
        <end position="399"/>
    </location>
</feature>
<evidence type="ECO:0000256" key="4">
    <source>
        <dbReference type="ARBA" id="ARBA00022989"/>
    </source>
</evidence>
<feature type="transmembrane region" description="Helical" evidence="6">
    <location>
        <begin position="74"/>
        <end position="101"/>
    </location>
</feature>
<evidence type="ECO:0000313" key="8">
    <source>
        <dbReference type="Proteomes" id="UP000015350"/>
    </source>
</evidence>
<keyword evidence="3 6" id="KW-0812">Transmembrane</keyword>
<feature type="transmembrane region" description="Helical" evidence="6">
    <location>
        <begin position="287"/>
        <end position="310"/>
    </location>
</feature>
<comment type="caution">
    <text evidence="7">The sequence shown here is derived from an EMBL/GenBank/DDBJ whole genome shotgun (WGS) entry which is preliminary data.</text>
</comment>
<dbReference type="EMBL" id="AQPH01000033">
    <property type="protein sequence ID" value="EPY01680.1"/>
    <property type="molecule type" value="Genomic_DNA"/>
</dbReference>
<feature type="transmembrane region" description="Helical" evidence="6">
    <location>
        <begin position="322"/>
        <end position="343"/>
    </location>
</feature>
<protein>
    <recommendedName>
        <fullName evidence="9">Polysaccharide biosynthesis protein</fullName>
    </recommendedName>
</protein>
<feature type="transmembrane region" description="Helical" evidence="6">
    <location>
        <begin position="107"/>
        <end position="130"/>
    </location>
</feature>
<dbReference type="PANTHER" id="PTHR30250:SF11">
    <property type="entry name" value="O-ANTIGEN TRANSPORTER-RELATED"/>
    <property type="match status" value="1"/>
</dbReference>
<gene>
    <name evidence="7" type="ORF">K678_09873</name>
</gene>
<evidence type="ECO:0000256" key="5">
    <source>
        <dbReference type="ARBA" id="ARBA00023136"/>
    </source>
</evidence>
<evidence type="ECO:0000313" key="7">
    <source>
        <dbReference type="EMBL" id="EPY01680.1"/>
    </source>
</evidence>
<keyword evidence="4 6" id="KW-1133">Transmembrane helix</keyword>
<keyword evidence="5 6" id="KW-0472">Membrane</keyword>
<dbReference type="InterPro" id="IPR050833">
    <property type="entry name" value="Poly_Biosynth_Transport"/>
</dbReference>
<dbReference type="PANTHER" id="PTHR30250">
    <property type="entry name" value="PST FAMILY PREDICTED COLANIC ACID TRANSPORTER"/>
    <property type="match status" value="1"/>
</dbReference>
<dbReference type="InterPro" id="IPR002797">
    <property type="entry name" value="Polysacc_synth"/>
</dbReference>
<feature type="transmembrane region" description="Helical" evidence="6">
    <location>
        <begin position="12"/>
        <end position="31"/>
    </location>
</feature>
<proteinExistence type="predicted"/>
<evidence type="ECO:0000256" key="3">
    <source>
        <dbReference type="ARBA" id="ARBA00022692"/>
    </source>
</evidence>
<evidence type="ECO:0000256" key="1">
    <source>
        <dbReference type="ARBA" id="ARBA00004651"/>
    </source>
</evidence>
<dbReference type="RefSeq" id="WP_021132302.1">
    <property type="nucleotide sequence ID" value="NZ_AQPH01000033.1"/>
</dbReference>
<dbReference type="OrthoDB" id="9770347at2"/>
<feature type="transmembrane region" description="Helical" evidence="6">
    <location>
        <begin position="37"/>
        <end position="62"/>
    </location>
</feature>
<feature type="transmembrane region" description="Helical" evidence="6">
    <location>
        <begin position="411"/>
        <end position="429"/>
    </location>
</feature>
<reference evidence="7 8" key="1">
    <citation type="submission" date="2013-04" db="EMBL/GenBank/DDBJ databases">
        <authorList>
            <person name="Kuznetsov B."/>
            <person name="Ivanovsky R."/>
        </authorList>
    </citation>
    <scope>NUCLEOTIDE SEQUENCE [LARGE SCALE GENOMIC DNA]</scope>
    <source>
        <strain evidence="7 8">MGU-K5</strain>
    </source>
</reference>
<evidence type="ECO:0000256" key="6">
    <source>
        <dbReference type="SAM" id="Phobius"/>
    </source>
</evidence>
<organism evidence="7 8">
    <name type="scientific">Magnetospirillum fulvum MGU-K5</name>
    <dbReference type="NCBI Taxonomy" id="1316936"/>
    <lineage>
        <taxon>Bacteria</taxon>
        <taxon>Pseudomonadati</taxon>
        <taxon>Pseudomonadota</taxon>
        <taxon>Alphaproteobacteria</taxon>
        <taxon>Rhodospirillales</taxon>
        <taxon>Rhodospirillaceae</taxon>
        <taxon>Magnetospirillum</taxon>
    </lineage>
</organism>
<keyword evidence="2" id="KW-1003">Cell membrane</keyword>
<evidence type="ECO:0008006" key="9">
    <source>
        <dbReference type="Google" id="ProtNLM"/>
    </source>
</evidence>
<accession>S9TT26</accession>
<comment type="subcellular location">
    <subcellularLocation>
        <location evidence="1">Cell membrane</location>
        <topology evidence="1">Multi-pass membrane protein</topology>
    </subcellularLocation>
</comment>
<name>S9TT26_MAGFU</name>